<dbReference type="GO" id="GO:0016787">
    <property type="term" value="F:hydrolase activity"/>
    <property type="evidence" value="ECO:0007669"/>
    <property type="project" value="UniProtKB-KW"/>
</dbReference>
<evidence type="ECO:0000256" key="1">
    <source>
        <dbReference type="ARBA" id="ARBA00022801"/>
    </source>
</evidence>
<organism evidence="3 4">
    <name type="scientific">Colletotrichum shisoi</name>
    <dbReference type="NCBI Taxonomy" id="2078593"/>
    <lineage>
        <taxon>Eukaryota</taxon>
        <taxon>Fungi</taxon>
        <taxon>Dikarya</taxon>
        <taxon>Ascomycota</taxon>
        <taxon>Pezizomycotina</taxon>
        <taxon>Sordariomycetes</taxon>
        <taxon>Hypocreomycetidae</taxon>
        <taxon>Glomerellales</taxon>
        <taxon>Glomerellaceae</taxon>
        <taxon>Colletotrichum</taxon>
        <taxon>Colletotrichum destructivum species complex</taxon>
    </lineage>
</organism>
<evidence type="ECO:0000259" key="2">
    <source>
        <dbReference type="Pfam" id="PF03959"/>
    </source>
</evidence>
<feature type="domain" description="Serine hydrolase" evidence="2">
    <location>
        <begin position="1"/>
        <end position="256"/>
    </location>
</feature>
<accession>A0A5Q4C2M5</accession>
<dbReference type="SUPFAM" id="SSF53474">
    <property type="entry name" value="alpha/beta-Hydrolases"/>
    <property type="match status" value="1"/>
</dbReference>
<dbReference type="Proteomes" id="UP000326340">
    <property type="component" value="Unassembled WGS sequence"/>
</dbReference>
<dbReference type="Pfam" id="PF03959">
    <property type="entry name" value="FSH1"/>
    <property type="match status" value="1"/>
</dbReference>
<dbReference type="PANTHER" id="PTHR48070">
    <property type="entry name" value="ESTERASE OVCA2"/>
    <property type="match status" value="1"/>
</dbReference>
<evidence type="ECO:0000313" key="3">
    <source>
        <dbReference type="EMBL" id="TQN73575.1"/>
    </source>
</evidence>
<dbReference type="PANTHER" id="PTHR48070:SF7">
    <property type="entry name" value="SERINE HYDROLASE FSH DOMAIN-CONTAINING PROTEIN-RELATED"/>
    <property type="match status" value="1"/>
</dbReference>
<reference evidence="3 4" key="1">
    <citation type="journal article" date="2019" name="Sci. Rep.">
        <title>Colletotrichum shisoi sp. nov., an anthracnose pathogen of Perilla frutescens in Japan: molecular phylogenetic, morphological and genomic evidence.</title>
        <authorList>
            <person name="Gan P."/>
            <person name="Tsushima A."/>
            <person name="Hiroyama R."/>
            <person name="Narusaka M."/>
            <person name="Takano Y."/>
            <person name="Narusaka Y."/>
            <person name="Kawaradani M."/>
            <person name="Damm U."/>
            <person name="Shirasu K."/>
        </authorList>
    </citation>
    <scope>NUCLEOTIDE SEQUENCE [LARGE SCALE GENOMIC DNA]</scope>
    <source>
        <strain evidence="3 4">PG-2018a</strain>
    </source>
</reference>
<dbReference type="AlphaFoldDB" id="A0A5Q4C2M5"/>
<keyword evidence="4" id="KW-1185">Reference proteome</keyword>
<dbReference type="OrthoDB" id="414698at2759"/>
<comment type="caution">
    <text evidence="3">The sequence shown here is derived from an EMBL/GenBank/DDBJ whole genome shotgun (WGS) entry which is preliminary data.</text>
</comment>
<dbReference type="EMBL" id="PUHP01000087">
    <property type="protein sequence ID" value="TQN73575.1"/>
    <property type="molecule type" value="Genomic_DNA"/>
</dbReference>
<proteinExistence type="predicted"/>
<dbReference type="InterPro" id="IPR029058">
    <property type="entry name" value="AB_hydrolase_fold"/>
</dbReference>
<name>A0A5Q4C2M5_9PEZI</name>
<dbReference type="InterPro" id="IPR050593">
    <property type="entry name" value="LovG"/>
</dbReference>
<dbReference type="InterPro" id="IPR005645">
    <property type="entry name" value="FSH-like_dom"/>
</dbReference>
<dbReference type="GO" id="GO:0005634">
    <property type="term" value="C:nucleus"/>
    <property type="evidence" value="ECO:0007669"/>
    <property type="project" value="TreeGrafter"/>
</dbReference>
<keyword evidence="1 3" id="KW-0378">Hydrolase</keyword>
<dbReference type="GO" id="GO:0019748">
    <property type="term" value="P:secondary metabolic process"/>
    <property type="evidence" value="ECO:0007669"/>
    <property type="project" value="TreeGrafter"/>
</dbReference>
<protein>
    <submittedName>
        <fullName evidence="3">Hydrolase FUB4</fullName>
    </submittedName>
</protein>
<gene>
    <name evidence="3" type="primary">FUB4-1</name>
    <name evidence="3" type="ORF">CSHISOI_01888</name>
</gene>
<evidence type="ECO:0000313" key="4">
    <source>
        <dbReference type="Proteomes" id="UP000326340"/>
    </source>
</evidence>
<sequence length="273" mass="30293">MRILCLHGHGTNARILESQLERLRAKLPHDWIFDFLDGEHVAPPAPAVEAIFPGPYLCYHGEPVEEDVRAAHEFLLEVVREEGPFDMVVGFSQGAALAAAAIARHEQQYLTDDLFKAAVFVGASMPFDLDTGRVRLTYDGTGRLRAERLDASGNALTDDDGLRWVNDCRTATVVNEFESRNPDARQDAPQSVEVLLRYHPRTHPQRIQIPTVHVVGAKDGYAQQGLDLASLCDSRVCQTIIHEGGHEFPRKDEALQRVADCMQAAAAQTSYLQ</sequence>
<dbReference type="Gene3D" id="3.40.50.1820">
    <property type="entry name" value="alpha/beta hydrolase"/>
    <property type="match status" value="1"/>
</dbReference>
<dbReference type="GO" id="GO:0005737">
    <property type="term" value="C:cytoplasm"/>
    <property type="evidence" value="ECO:0007669"/>
    <property type="project" value="TreeGrafter"/>
</dbReference>